<name>X0PSG4_9LACO</name>
<evidence type="ECO:0000256" key="3">
    <source>
        <dbReference type="ARBA" id="ARBA00022801"/>
    </source>
</evidence>
<sequence>MKKRGFEIVERYQQQNLNLPKRQTKNAAGYDIEAAEDFILPSIWQFNFIKILHVLNTAKAGLTPAQTAAAQQVLKPFLVPTGIKAYMQPDEVLILANRSSGPLKRRLILPNGIGVIDADYYNNPDNEGEIYFQLINYGVSAVHIKKGERLGQGIFVPFLKSDDDQADGQARLGGFGSSGR</sequence>
<evidence type="ECO:0000256" key="5">
    <source>
        <dbReference type="ARBA" id="ARBA00047686"/>
    </source>
</evidence>
<comment type="caution">
    <text evidence="7">The sequence shown here is derived from an EMBL/GenBank/DDBJ whole genome shotgun (WGS) entry which is preliminary data.</text>
</comment>
<dbReference type="AlphaFoldDB" id="X0PSG4"/>
<proteinExistence type="inferred from homology"/>
<dbReference type="EMBL" id="AZGA01000070">
    <property type="protein sequence ID" value="KRM32543.1"/>
    <property type="molecule type" value="Genomic_DNA"/>
</dbReference>
<dbReference type="InterPro" id="IPR033704">
    <property type="entry name" value="dUTPase_trimeric"/>
</dbReference>
<dbReference type="Gene3D" id="2.70.40.10">
    <property type="match status" value="1"/>
</dbReference>
<protein>
    <recommendedName>
        <fullName evidence="2">dUTP diphosphatase</fullName>
        <ecNumber evidence="2">3.6.1.23</ecNumber>
    </recommendedName>
</protein>
<dbReference type="RefSeq" id="WP_035453072.1">
    <property type="nucleotide sequence ID" value="NZ_AZGA01000070.1"/>
</dbReference>
<evidence type="ECO:0000259" key="6">
    <source>
        <dbReference type="Pfam" id="PF00692"/>
    </source>
</evidence>
<dbReference type="GO" id="GO:0000287">
    <property type="term" value="F:magnesium ion binding"/>
    <property type="evidence" value="ECO:0007669"/>
    <property type="project" value="InterPro"/>
</dbReference>
<gene>
    <name evidence="7" type="ORF">FC83_GL000410</name>
</gene>
<keyword evidence="3 7" id="KW-0378">Hydrolase</keyword>
<dbReference type="Proteomes" id="UP000051236">
    <property type="component" value="Unassembled WGS sequence"/>
</dbReference>
<dbReference type="PANTHER" id="PTHR11241:SF0">
    <property type="entry name" value="DEOXYURIDINE 5'-TRIPHOSPHATE NUCLEOTIDOHYDROLASE"/>
    <property type="match status" value="1"/>
</dbReference>
<feature type="domain" description="dUTPase-like" evidence="6">
    <location>
        <begin position="76"/>
        <end position="179"/>
    </location>
</feature>
<dbReference type="GO" id="GO:0004170">
    <property type="term" value="F:dUTP diphosphatase activity"/>
    <property type="evidence" value="ECO:0007669"/>
    <property type="project" value="UniProtKB-EC"/>
</dbReference>
<dbReference type="PATRIC" id="fig|1423734.3.peg.411"/>
<evidence type="ECO:0000256" key="1">
    <source>
        <dbReference type="ARBA" id="ARBA00006581"/>
    </source>
</evidence>
<comment type="catalytic activity">
    <reaction evidence="5">
        <text>dUTP + H2O = dUMP + diphosphate + H(+)</text>
        <dbReference type="Rhea" id="RHEA:10248"/>
        <dbReference type="ChEBI" id="CHEBI:15377"/>
        <dbReference type="ChEBI" id="CHEBI:15378"/>
        <dbReference type="ChEBI" id="CHEBI:33019"/>
        <dbReference type="ChEBI" id="CHEBI:61555"/>
        <dbReference type="ChEBI" id="CHEBI:246422"/>
        <dbReference type="EC" id="3.6.1.23"/>
    </reaction>
</comment>
<evidence type="ECO:0000256" key="2">
    <source>
        <dbReference type="ARBA" id="ARBA00012379"/>
    </source>
</evidence>
<dbReference type="GO" id="GO:0046081">
    <property type="term" value="P:dUTP catabolic process"/>
    <property type="evidence" value="ECO:0007669"/>
    <property type="project" value="InterPro"/>
</dbReference>
<dbReference type="InterPro" id="IPR029054">
    <property type="entry name" value="dUTPase-like"/>
</dbReference>
<dbReference type="InterPro" id="IPR008181">
    <property type="entry name" value="dUTPase"/>
</dbReference>
<dbReference type="EC" id="3.6.1.23" evidence="2"/>
<dbReference type="eggNOG" id="COG0756">
    <property type="taxonomic scope" value="Bacteria"/>
</dbReference>
<dbReference type="STRING" id="1423734.FC83_GL000410"/>
<dbReference type="Pfam" id="PF00692">
    <property type="entry name" value="dUTPase"/>
    <property type="match status" value="1"/>
</dbReference>
<evidence type="ECO:0000313" key="8">
    <source>
        <dbReference type="Proteomes" id="UP000051236"/>
    </source>
</evidence>
<accession>X0PSG4</accession>
<comment type="similarity">
    <text evidence="1">Belongs to the dUTPase family.</text>
</comment>
<reference evidence="7 8" key="1">
    <citation type="journal article" date="2015" name="Genome Announc.">
        <title>Expanding the biotechnology potential of lactobacilli through comparative genomics of 213 strains and associated genera.</title>
        <authorList>
            <person name="Sun Z."/>
            <person name="Harris H.M."/>
            <person name="McCann A."/>
            <person name="Guo C."/>
            <person name="Argimon S."/>
            <person name="Zhang W."/>
            <person name="Yang X."/>
            <person name="Jeffery I.B."/>
            <person name="Cooney J.C."/>
            <person name="Kagawa T.F."/>
            <person name="Liu W."/>
            <person name="Song Y."/>
            <person name="Salvetti E."/>
            <person name="Wrobel A."/>
            <person name="Rasinkangas P."/>
            <person name="Parkhill J."/>
            <person name="Rea M.C."/>
            <person name="O'Sullivan O."/>
            <person name="Ritari J."/>
            <person name="Douillard F.P."/>
            <person name="Paul Ross R."/>
            <person name="Yang R."/>
            <person name="Briner A.E."/>
            <person name="Felis G.E."/>
            <person name="de Vos W.M."/>
            <person name="Barrangou R."/>
            <person name="Klaenhammer T.R."/>
            <person name="Caufield P.W."/>
            <person name="Cui Y."/>
            <person name="Zhang H."/>
            <person name="O'Toole P.W."/>
        </authorList>
    </citation>
    <scope>NUCLEOTIDE SEQUENCE [LARGE SCALE GENOMIC DNA]</scope>
    <source>
        <strain evidence="7 8">DSM 18527</strain>
    </source>
</reference>
<dbReference type="PANTHER" id="PTHR11241">
    <property type="entry name" value="DEOXYURIDINE 5'-TRIPHOSPHATE NUCLEOTIDOHYDROLASE"/>
    <property type="match status" value="1"/>
</dbReference>
<dbReference type="GO" id="GO:0006226">
    <property type="term" value="P:dUMP biosynthetic process"/>
    <property type="evidence" value="ECO:0007669"/>
    <property type="project" value="InterPro"/>
</dbReference>
<evidence type="ECO:0000313" key="7">
    <source>
        <dbReference type="EMBL" id="KRM32543.1"/>
    </source>
</evidence>
<dbReference type="CDD" id="cd07557">
    <property type="entry name" value="trimeric_dUTPase"/>
    <property type="match status" value="1"/>
</dbReference>
<keyword evidence="8" id="KW-1185">Reference proteome</keyword>
<organism evidence="7 8">
    <name type="scientific">Agrilactobacillus composti DSM 18527 = JCM 14202</name>
    <dbReference type="NCBI Taxonomy" id="1423734"/>
    <lineage>
        <taxon>Bacteria</taxon>
        <taxon>Bacillati</taxon>
        <taxon>Bacillota</taxon>
        <taxon>Bacilli</taxon>
        <taxon>Lactobacillales</taxon>
        <taxon>Lactobacillaceae</taxon>
        <taxon>Agrilactobacillus</taxon>
    </lineage>
</organism>
<dbReference type="SUPFAM" id="SSF51283">
    <property type="entry name" value="dUTPase-like"/>
    <property type="match status" value="1"/>
</dbReference>
<keyword evidence="4" id="KW-0546">Nucleotide metabolism</keyword>
<dbReference type="InterPro" id="IPR036157">
    <property type="entry name" value="dUTPase-like_sf"/>
</dbReference>
<evidence type="ECO:0000256" key="4">
    <source>
        <dbReference type="ARBA" id="ARBA00023080"/>
    </source>
</evidence>